<organism evidence="2 3">
    <name type="scientific">Micromonospora yangpuensis</name>
    <dbReference type="NCBI Taxonomy" id="683228"/>
    <lineage>
        <taxon>Bacteria</taxon>
        <taxon>Bacillati</taxon>
        <taxon>Actinomycetota</taxon>
        <taxon>Actinomycetes</taxon>
        <taxon>Micromonosporales</taxon>
        <taxon>Micromonosporaceae</taxon>
        <taxon>Micromonospora</taxon>
    </lineage>
</organism>
<keyword evidence="2" id="KW-0808">Transferase</keyword>
<accession>A0A1C6VIR7</accession>
<dbReference type="EMBL" id="FMIA01000002">
    <property type="protein sequence ID" value="SCL65954.1"/>
    <property type="molecule type" value="Genomic_DNA"/>
</dbReference>
<feature type="compositionally biased region" description="Low complexity" evidence="1">
    <location>
        <begin position="188"/>
        <end position="209"/>
    </location>
</feature>
<protein>
    <submittedName>
        <fullName evidence="2">Phosphotransferase enzyme family protein</fullName>
    </submittedName>
</protein>
<reference evidence="2 3" key="1">
    <citation type="submission" date="2016-06" db="EMBL/GenBank/DDBJ databases">
        <authorList>
            <person name="Kjaerup R.B."/>
            <person name="Dalgaard T.S."/>
            <person name="Juul-Madsen H.R."/>
        </authorList>
    </citation>
    <scope>NUCLEOTIDE SEQUENCE [LARGE SCALE GENOMIC DNA]</scope>
    <source>
        <strain evidence="2 3">DSM 45577</strain>
    </source>
</reference>
<gene>
    <name evidence="2" type="ORF">GA0070617_5915</name>
</gene>
<sequence length="434" mass="46588">MTVPQPHAVPLQPSAVSRESSGAPQPQLSAVSQPQPQPQSPAVSQPQSSVVSAQPSVGVSEVPREAGWSDPVWQRAARGWIAEQLARTGRRITGEVEPRVRPWSLVWRVPTGSGPVWFKANSIGTRYEAGLVDALSRLDPDAVLTPLAVRPDRGWLLLPDGGETLRESTERDRPAGEPAQSATDEPAESGAQPAAAGAAPQSVTGEPAGPNGGRAGGHGLGRWEAALTRYAVLQRESGRQVDELVALGVPDHRPQVLPQLFADLLEDRAALLLDSPGGPTAEAYQRLRGYRPEFARVCERLAGIGPPATVQHDDLHDANVFATVDGYRFFDWGDASVGHPFGSLLVTLRSAAYRFGLSAGDPALGRLRDAYLEIWSDRYDRRTLLKAAGLAVTTAKVGRALSWRRALRTDDPARGEYADAVPGWLAELFEPEPL</sequence>
<dbReference type="Proteomes" id="UP000198937">
    <property type="component" value="Unassembled WGS sequence"/>
</dbReference>
<dbReference type="GO" id="GO:0016740">
    <property type="term" value="F:transferase activity"/>
    <property type="evidence" value="ECO:0007669"/>
    <property type="project" value="UniProtKB-KW"/>
</dbReference>
<feature type="compositionally biased region" description="Gly residues" evidence="1">
    <location>
        <begin position="210"/>
        <end position="220"/>
    </location>
</feature>
<evidence type="ECO:0000313" key="2">
    <source>
        <dbReference type="EMBL" id="SCL65954.1"/>
    </source>
</evidence>
<feature type="region of interest" description="Disordered" evidence="1">
    <location>
        <begin position="158"/>
        <end position="220"/>
    </location>
</feature>
<feature type="compositionally biased region" description="Low complexity" evidence="1">
    <location>
        <begin position="23"/>
        <end position="60"/>
    </location>
</feature>
<dbReference type="InterPro" id="IPR011009">
    <property type="entry name" value="Kinase-like_dom_sf"/>
</dbReference>
<name>A0A1C6VIR7_9ACTN</name>
<dbReference type="SUPFAM" id="SSF56112">
    <property type="entry name" value="Protein kinase-like (PK-like)"/>
    <property type="match status" value="1"/>
</dbReference>
<proteinExistence type="predicted"/>
<keyword evidence="3" id="KW-1185">Reference proteome</keyword>
<evidence type="ECO:0000256" key="1">
    <source>
        <dbReference type="SAM" id="MobiDB-lite"/>
    </source>
</evidence>
<feature type="region of interest" description="Disordered" evidence="1">
    <location>
        <begin position="1"/>
        <end position="65"/>
    </location>
</feature>
<dbReference type="STRING" id="683228.GA0070617_5915"/>
<evidence type="ECO:0000313" key="3">
    <source>
        <dbReference type="Proteomes" id="UP000198937"/>
    </source>
</evidence>
<dbReference type="AlphaFoldDB" id="A0A1C6VIR7"/>
<feature type="compositionally biased region" description="Basic and acidic residues" evidence="1">
    <location>
        <begin position="163"/>
        <end position="175"/>
    </location>
</feature>